<dbReference type="Gene3D" id="1.20.58.760">
    <property type="entry name" value="Peptidase M41"/>
    <property type="match status" value="1"/>
</dbReference>
<keyword evidence="4" id="KW-1185">Reference proteome</keyword>
<dbReference type="GO" id="GO:0004222">
    <property type="term" value="F:metalloendopeptidase activity"/>
    <property type="evidence" value="ECO:0007669"/>
    <property type="project" value="InterPro"/>
</dbReference>
<keyword evidence="2" id="KW-0472">Membrane</keyword>
<comment type="caution">
    <text evidence="3">The sequence shown here is derived from an EMBL/GenBank/DDBJ whole genome shotgun (WGS) entry which is preliminary data.</text>
</comment>
<reference evidence="3" key="1">
    <citation type="submission" date="2020-10" db="EMBL/GenBank/DDBJ databases">
        <title>Unveiling of a novel bifunctional photoreceptor, Dualchrome1, isolated from a cosmopolitan green alga.</title>
        <authorList>
            <person name="Suzuki S."/>
            <person name="Kawachi M."/>
        </authorList>
    </citation>
    <scope>NUCLEOTIDE SEQUENCE</scope>
    <source>
        <strain evidence="3">NIES 2893</strain>
    </source>
</reference>
<dbReference type="SUPFAM" id="SSF140990">
    <property type="entry name" value="FtsH protease domain-like"/>
    <property type="match status" value="1"/>
</dbReference>
<name>A0A830HTE0_9CHLO</name>
<proteinExistence type="predicted"/>
<keyword evidence="2" id="KW-0812">Transmembrane</keyword>
<dbReference type="GO" id="GO:0004176">
    <property type="term" value="F:ATP-dependent peptidase activity"/>
    <property type="evidence" value="ECO:0007669"/>
    <property type="project" value="InterPro"/>
</dbReference>
<dbReference type="GO" id="GO:0005524">
    <property type="term" value="F:ATP binding"/>
    <property type="evidence" value="ECO:0007669"/>
    <property type="project" value="InterPro"/>
</dbReference>
<dbReference type="OrthoDB" id="66620at2759"/>
<dbReference type="GO" id="GO:0006508">
    <property type="term" value="P:proteolysis"/>
    <property type="evidence" value="ECO:0007669"/>
    <property type="project" value="InterPro"/>
</dbReference>
<dbReference type="AlphaFoldDB" id="A0A830HTE0"/>
<gene>
    <name evidence="3" type="ORF">PPROV_000912300</name>
</gene>
<dbReference type="EMBL" id="BNJQ01000029">
    <property type="protein sequence ID" value="GHP10392.1"/>
    <property type="molecule type" value="Genomic_DNA"/>
</dbReference>
<sequence length="558" mass="61278">MAPMVAHTHVQSLRYVRSPAVPKRDYTLAELRLNNVEASRFLSPTDQTLNATKTRLGYAALAALAATTFTFHLSAWGIFGLASTTLFLLTADAVALNGAASFVLIDTAARTPVIGGGNYADRVLVHEAGHFLVAYTTGLLPKRYTLTALDALRKAVGQRLAAFGTNAPPPPTAALSQAGTEFCDGAFARETAAGSISSATLDTVSNVALAGIAAEYVVFGQAEGGVDDIAQLDGLFRSLGFTQKRADSQVRWSVLNSVTILRECQEEHRRLMDAMRRGATVAECIAAIENMPSTPSSSYHAALAGEQAQRAFERIDYVLGRKALPADMPRPTSVGRRRRLEKEAYLKEQQTRMEQNRPNSLDIQDPRHQKPKLYPAHPDVRGGAPLESWEVQWATEQQKQNADGAAFGGPQRQVEARDNRMEQQQQLAAKQQEFERKYAMRRDDHEARKSTSAERTQLVHDSRRTAPEGDYPVPPSSAGPQVEEQKRLLEAQKAAYRKQRTKEVAARMAQEEMSRPPSSSLGASFDKMNAKHGAVAPKFKKRIPPPWGNAPKPVWRND</sequence>
<evidence type="ECO:0000256" key="2">
    <source>
        <dbReference type="SAM" id="Phobius"/>
    </source>
</evidence>
<evidence type="ECO:0000313" key="4">
    <source>
        <dbReference type="Proteomes" id="UP000660262"/>
    </source>
</evidence>
<organism evidence="3 4">
    <name type="scientific">Pycnococcus provasolii</name>
    <dbReference type="NCBI Taxonomy" id="41880"/>
    <lineage>
        <taxon>Eukaryota</taxon>
        <taxon>Viridiplantae</taxon>
        <taxon>Chlorophyta</taxon>
        <taxon>Pseudoscourfieldiophyceae</taxon>
        <taxon>Pseudoscourfieldiales</taxon>
        <taxon>Pycnococcaceae</taxon>
        <taxon>Pycnococcus</taxon>
    </lineage>
</organism>
<dbReference type="Proteomes" id="UP000660262">
    <property type="component" value="Unassembled WGS sequence"/>
</dbReference>
<evidence type="ECO:0008006" key="5">
    <source>
        <dbReference type="Google" id="ProtNLM"/>
    </source>
</evidence>
<accession>A0A830HTE0</accession>
<keyword evidence="2" id="KW-1133">Transmembrane helix</keyword>
<protein>
    <recommendedName>
        <fullName evidence="5">Peptidase M41 domain-containing protein</fullName>
    </recommendedName>
</protein>
<evidence type="ECO:0000256" key="1">
    <source>
        <dbReference type="SAM" id="MobiDB-lite"/>
    </source>
</evidence>
<dbReference type="PANTHER" id="PTHR33471">
    <property type="entry name" value="ATP-DEPENDENT ZINC METALLOPROTEASE-RELATED"/>
    <property type="match status" value="1"/>
</dbReference>
<feature type="region of interest" description="Disordered" evidence="1">
    <location>
        <begin position="395"/>
        <end position="558"/>
    </location>
</feature>
<feature type="compositionally biased region" description="Basic and acidic residues" evidence="1">
    <location>
        <begin position="432"/>
        <end position="467"/>
    </location>
</feature>
<dbReference type="InterPro" id="IPR037219">
    <property type="entry name" value="Peptidase_M41-like"/>
</dbReference>
<dbReference type="PANTHER" id="PTHR33471:SF1">
    <property type="entry name" value="OS01G0382700 PROTEIN"/>
    <property type="match status" value="1"/>
</dbReference>
<feature type="transmembrane region" description="Helical" evidence="2">
    <location>
        <begin position="56"/>
        <end position="79"/>
    </location>
</feature>
<feature type="compositionally biased region" description="Basic and acidic residues" evidence="1">
    <location>
        <begin position="501"/>
        <end position="514"/>
    </location>
</feature>
<feature type="region of interest" description="Disordered" evidence="1">
    <location>
        <begin position="349"/>
        <end position="383"/>
    </location>
</feature>
<evidence type="ECO:0000313" key="3">
    <source>
        <dbReference type="EMBL" id="GHP10392.1"/>
    </source>
</evidence>